<dbReference type="Proteomes" id="UP001301769">
    <property type="component" value="Unassembled WGS sequence"/>
</dbReference>
<feature type="chain" id="PRO_5043025709" description="Secreted protein" evidence="2">
    <location>
        <begin position="26"/>
        <end position="77"/>
    </location>
</feature>
<evidence type="ECO:0008006" key="5">
    <source>
        <dbReference type="Google" id="ProtNLM"/>
    </source>
</evidence>
<accession>A0AAN6YI39</accession>
<sequence length="77" mass="9428">MRAGYFHHRRSMYLWLLFSFQSTEPKLPLPAKNWHTKTEIQRSRSSNHRPHDLSYGRRNYFPTEESPNSQIRLPKWK</sequence>
<protein>
    <recommendedName>
        <fullName evidence="5">Secreted protein</fullName>
    </recommendedName>
</protein>
<reference evidence="3" key="2">
    <citation type="submission" date="2023-05" db="EMBL/GenBank/DDBJ databases">
        <authorList>
            <consortium name="Lawrence Berkeley National Laboratory"/>
            <person name="Steindorff A."/>
            <person name="Hensen N."/>
            <person name="Bonometti L."/>
            <person name="Westerberg I."/>
            <person name="Brannstrom I.O."/>
            <person name="Guillou S."/>
            <person name="Cros-Aarteil S."/>
            <person name="Calhoun S."/>
            <person name="Haridas S."/>
            <person name="Kuo A."/>
            <person name="Mondo S."/>
            <person name="Pangilinan J."/>
            <person name="Riley R."/>
            <person name="Labutti K."/>
            <person name="Andreopoulos B."/>
            <person name="Lipzen A."/>
            <person name="Chen C."/>
            <person name="Yanf M."/>
            <person name="Daum C."/>
            <person name="Ng V."/>
            <person name="Clum A."/>
            <person name="Ohm R."/>
            <person name="Martin F."/>
            <person name="Silar P."/>
            <person name="Natvig D."/>
            <person name="Lalanne C."/>
            <person name="Gautier V."/>
            <person name="Ament-Velasquez S.L."/>
            <person name="Kruys A."/>
            <person name="Hutchinson M.I."/>
            <person name="Powell A.J."/>
            <person name="Barry K."/>
            <person name="Miller A.N."/>
            <person name="Grigoriev I.V."/>
            <person name="Debuchy R."/>
            <person name="Gladieux P."/>
            <person name="Thoren M.H."/>
            <person name="Johannesson H."/>
        </authorList>
    </citation>
    <scope>NUCLEOTIDE SEQUENCE</scope>
    <source>
        <strain evidence="3">PSN293</strain>
    </source>
</reference>
<evidence type="ECO:0000256" key="2">
    <source>
        <dbReference type="SAM" id="SignalP"/>
    </source>
</evidence>
<gene>
    <name evidence="3" type="ORF">QBC37DRAFT_411221</name>
</gene>
<dbReference type="AlphaFoldDB" id="A0AAN6YI39"/>
<keyword evidence="2" id="KW-0732">Signal</keyword>
<keyword evidence="4" id="KW-1185">Reference proteome</keyword>
<feature type="region of interest" description="Disordered" evidence="1">
    <location>
        <begin position="30"/>
        <end position="77"/>
    </location>
</feature>
<dbReference type="EMBL" id="MU858050">
    <property type="protein sequence ID" value="KAK4219086.1"/>
    <property type="molecule type" value="Genomic_DNA"/>
</dbReference>
<reference evidence="3" key="1">
    <citation type="journal article" date="2023" name="Mol. Phylogenet. Evol.">
        <title>Genome-scale phylogeny and comparative genomics of the fungal order Sordariales.</title>
        <authorList>
            <person name="Hensen N."/>
            <person name="Bonometti L."/>
            <person name="Westerberg I."/>
            <person name="Brannstrom I.O."/>
            <person name="Guillou S."/>
            <person name="Cros-Aarteil S."/>
            <person name="Calhoun S."/>
            <person name="Haridas S."/>
            <person name="Kuo A."/>
            <person name="Mondo S."/>
            <person name="Pangilinan J."/>
            <person name="Riley R."/>
            <person name="LaButti K."/>
            <person name="Andreopoulos B."/>
            <person name="Lipzen A."/>
            <person name="Chen C."/>
            <person name="Yan M."/>
            <person name="Daum C."/>
            <person name="Ng V."/>
            <person name="Clum A."/>
            <person name="Steindorff A."/>
            <person name="Ohm R.A."/>
            <person name="Martin F."/>
            <person name="Silar P."/>
            <person name="Natvig D.O."/>
            <person name="Lalanne C."/>
            <person name="Gautier V."/>
            <person name="Ament-Velasquez S.L."/>
            <person name="Kruys A."/>
            <person name="Hutchinson M.I."/>
            <person name="Powell A.J."/>
            <person name="Barry K."/>
            <person name="Miller A.N."/>
            <person name="Grigoriev I.V."/>
            <person name="Debuchy R."/>
            <person name="Gladieux P."/>
            <person name="Hiltunen Thoren M."/>
            <person name="Johannesson H."/>
        </authorList>
    </citation>
    <scope>NUCLEOTIDE SEQUENCE</scope>
    <source>
        <strain evidence="3">PSN293</strain>
    </source>
</reference>
<evidence type="ECO:0000256" key="1">
    <source>
        <dbReference type="SAM" id="MobiDB-lite"/>
    </source>
</evidence>
<feature type="signal peptide" evidence="2">
    <location>
        <begin position="1"/>
        <end position="25"/>
    </location>
</feature>
<organism evidence="3 4">
    <name type="scientific">Rhypophila decipiens</name>
    <dbReference type="NCBI Taxonomy" id="261697"/>
    <lineage>
        <taxon>Eukaryota</taxon>
        <taxon>Fungi</taxon>
        <taxon>Dikarya</taxon>
        <taxon>Ascomycota</taxon>
        <taxon>Pezizomycotina</taxon>
        <taxon>Sordariomycetes</taxon>
        <taxon>Sordariomycetidae</taxon>
        <taxon>Sordariales</taxon>
        <taxon>Naviculisporaceae</taxon>
        <taxon>Rhypophila</taxon>
    </lineage>
</organism>
<evidence type="ECO:0000313" key="3">
    <source>
        <dbReference type="EMBL" id="KAK4219086.1"/>
    </source>
</evidence>
<comment type="caution">
    <text evidence="3">The sequence shown here is derived from an EMBL/GenBank/DDBJ whole genome shotgun (WGS) entry which is preliminary data.</text>
</comment>
<proteinExistence type="predicted"/>
<name>A0AAN6YI39_9PEZI</name>
<evidence type="ECO:0000313" key="4">
    <source>
        <dbReference type="Proteomes" id="UP001301769"/>
    </source>
</evidence>